<name>A0A125QE89_PSEFL</name>
<reference evidence="1 2" key="1">
    <citation type="submission" date="2015-05" db="EMBL/GenBank/DDBJ databases">
        <title>A genomic and transcriptomic approach to investigate the blue pigment phenotype in Pseudomonas fluorescens.</title>
        <authorList>
            <person name="Andreani N.A."/>
            <person name="Cardazzo B."/>
        </authorList>
    </citation>
    <scope>NUCLEOTIDE SEQUENCE [LARGE SCALE GENOMIC DNA]</scope>
    <source>
        <strain evidence="1 2">Ps_40</strain>
    </source>
</reference>
<accession>A0A125QE89</accession>
<dbReference type="EMBL" id="LCYC01000041">
    <property type="protein sequence ID" value="KWV74319.1"/>
    <property type="molecule type" value="Genomic_DNA"/>
</dbReference>
<dbReference type="Proteomes" id="UP000063434">
    <property type="component" value="Unassembled WGS sequence"/>
</dbReference>
<gene>
    <name evidence="1" type="ORF">PFL603g_03233</name>
</gene>
<organism evidence="1 2">
    <name type="scientific">Pseudomonas fluorescens</name>
    <dbReference type="NCBI Taxonomy" id="294"/>
    <lineage>
        <taxon>Bacteria</taxon>
        <taxon>Pseudomonadati</taxon>
        <taxon>Pseudomonadota</taxon>
        <taxon>Gammaproteobacteria</taxon>
        <taxon>Pseudomonadales</taxon>
        <taxon>Pseudomonadaceae</taxon>
        <taxon>Pseudomonas</taxon>
    </lineage>
</organism>
<sequence length="80" mass="9034">MSRTHIGLKQARPTNKRILLSASALFIVGLSFRLIHDNALFHAQKYRHFMGFSTSSFFSPGEHLIGGCRIYAMLPGERLN</sequence>
<protein>
    <submittedName>
        <fullName evidence="1">Uncharacterized protein</fullName>
    </submittedName>
</protein>
<proteinExistence type="predicted"/>
<evidence type="ECO:0000313" key="1">
    <source>
        <dbReference type="EMBL" id="KWV74319.1"/>
    </source>
</evidence>
<evidence type="ECO:0000313" key="2">
    <source>
        <dbReference type="Proteomes" id="UP000063434"/>
    </source>
</evidence>
<dbReference type="AlphaFoldDB" id="A0A125QE89"/>
<comment type="caution">
    <text evidence="1">The sequence shown here is derived from an EMBL/GenBank/DDBJ whole genome shotgun (WGS) entry which is preliminary data.</text>
</comment>